<sequence>MQDTVKRNMSRHNKETSFVRNVLGDIDNISYTPNRLYDKDKTKKGKTKAPQRLLINVTFYQYPGDGIMSSRNKGIKEAVLKVICTGTAIQLFTDMNEGQVKSKLIEHLAREKQTELDSNKIKLIYMKRKGRGQANKELVPISSDPGVVYDGVAIKDIFSGASAKNLVVLLGSKVIFHDDDQTTTSTPRVRSNRIEINSDSDSNDSDALPTPFIGTTFRTGQTASSSSTPARIKRKKTSTVCGPRKAAKKVVDVDNSDSIPSLELDQLDELSKNVYGTIDPEDNAANSLLAVLIVLRHLASFLEALNLSIEKDGHNASKLELSLAQVMILFENDKLSDCWMMALSELAALLHLKENSASVGDVLKILMKELCNLDSETWKEFFIIPCLSSELITDYRGENGSEQISTRNPETINFEDNEEGNLKDMLNSFIQRKESKFPYDDDKFDISEGESVYTRKFYQRLPELLFMEFQDDDITNQQKLILVEEFKQIALQDTQTFNKNKYNLAAVVAFSKKNKYFVAIRHRSQKSVKVYANGCIYFTKVSLETFAKENLQHCRKVFAMYSGSTGTDMNLNTLVDEPSIDSIEMFGKFLFERLSTKQAIQVSEKSSTQKSRNNSEEGRNSCEREFEEINSKLKSRLSLIEGQRELKASIFTWARHILMQNLKRQNDVGSMSKPEIISNLHMILSGNPGTGKTMVARCMAGILYDIGLLESPDIVEVQKEEIVSGFVSSTSNKCLEVIKSAYGKVMFIDEAYQLCPKKSMQNHGAEALETIMRYMHPSISADIVNPVFIFAGYPADMTKFLTSINRGMSRRIKERFEFLDYTPDELANITLHKMLRQRLSIPYGIEKTLAEGFSVIPSSIRAEHNGSLCQDMYREVVVCQESRLKFNASIDELKSYTKEDFEKGVYAMLKKFQRIEEASQRMSVVEYFNSTEIGDGFNLALQKLSDKHKQKINEGDVWLHIPGVGMIPGSPVTPKKE</sequence>
<dbReference type="Proteomes" id="UP000594262">
    <property type="component" value="Unplaced"/>
</dbReference>
<evidence type="ECO:0000256" key="2">
    <source>
        <dbReference type="ARBA" id="ARBA00022741"/>
    </source>
</evidence>
<dbReference type="PANTHER" id="PTHR43392">
    <property type="entry name" value="AAA-TYPE ATPASE FAMILY PROTEIN / ANKYRIN REPEAT FAMILY PROTEIN"/>
    <property type="match status" value="1"/>
</dbReference>
<name>A0A7M5WXP1_9CNID</name>
<accession>A0A7M5WXP1</accession>
<comment type="similarity">
    <text evidence="1">Belongs to the CbxX/CfxQ family.</text>
</comment>
<evidence type="ECO:0000313" key="6">
    <source>
        <dbReference type="EnsemblMetazoa" id="CLYHEMP014455.2"/>
    </source>
</evidence>
<dbReference type="InterPro" id="IPR003593">
    <property type="entry name" value="AAA+_ATPase"/>
</dbReference>
<dbReference type="InterPro" id="IPR000641">
    <property type="entry name" value="CbxX/CfxQ"/>
</dbReference>
<dbReference type="PANTHER" id="PTHR43392:SF2">
    <property type="entry name" value="AAA-TYPE ATPASE FAMILY PROTEIN _ ANKYRIN REPEAT FAMILY PROTEIN"/>
    <property type="match status" value="1"/>
</dbReference>
<keyword evidence="3" id="KW-0067">ATP-binding</keyword>
<dbReference type="AlphaFoldDB" id="A0A7M5WXP1"/>
<organism evidence="6 7">
    <name type="scientific">Clytia hemisphaerica</name>
    <dbReference type="NCBI Taxonomy" id="252671"/>
    <lineage>
        <taxon>Eukaryota</taxon>
        <taxon>Metazoa</taxon>
        <taxon>Cnidaria</taxon>
        <taxon>Hydrozoa</taxon>
        <taxon>Hydroidolina</taxon>
        <taxon>Leptothecata</taxon>
        <taxon>Obeliida</taxon>
        <taxon>Clytiidae</taxon>
        <taxon>Clytia</taxon>
    </lineage>
</organism>
<dbReference type="Gene3D" id="3.40.50.300">
    <property type="entry name" value="P-loop containing nucleotide triphosphate hydrolases"/>
    <property type="match status" value="1"/>
</dbReference>
<dbReference type="Pfam" id="PF00004">
    <property type="entry name" value="AAA"/>
    <property type="match status" value="1"/>
</dbReference>
<feature type="compositionally biased region" description="Polar residues" evidence="4">
    <location>
        <begin position="602"/>
        <end position="612"/>
    </location>
</feature>
<dbReference type="CDD" id="cd00009">
    <property type="entry name" value="AAA"/>
    <property type="match status" value="1"/>
</dbReference>
<dbReference type="SMART" id="SM00382">
    <property type="entry name" value="AAA"/>
    <property type="match status" value="1"/>
</dbReference>
<dbReference type="EnsemblMetazoa" id="CLYHEMT014455.2">
    <property type="protein sequence ID" value="CLYHEMP014455.2"/>
    <property type="gene ID" value="CLYHEMG014455"/>
</dbReference>
<evidence type="ECO:0000313" key="7">
    <source>
        <dbReference type="Proteomes" id="UP000594262"/>
    </source>
</evidence>
<evidence type="ECO:0000256" key="4">
    <source>
        <dbReference type="SAM" id="MobiDB-lite"/>
    </source>
</evidence>
<dbReference type="InterPro" id="IPR027417">
    <property type="entry name" value="P-loop_NTPase"/>
</dbReference>
<protein>
    <recommendedName>
        <fullName evidence="5">AAA+ ATPase domain-containing protein</fullName>
    </recommendedName>
</protein>
<dbReference type="OrthoDB" id="5988235at2759"/>
<evidence type="ECO:0000256" key="3">
    <source>
        <dbReference type="ARBA" id="ARBA00022840"/>
    </source>
</evidence>
<feature type="region of interest" description="Disordered" evidence="4">
    <location>
        <begin position="180"/>
        <end position="238"/>
    </location>
</feature>
<feature type="compositionally biased region" description="Polar residues" evidence="4">
    <location>
        <begin position="216"/>
        <end position="229"/>
    </location>
</feature>
<feature type="compositionally biased region" description="Basic and acidic residues" evidence="4">
    <location>
        <begin position="613"/>
        <end position="624"/>
    </location>
</feature>
<dbReference type="GO" id="GO:0005524">
    <property type="term" value="F:ATP binding"/>
    <property type="evidence" value="ECO:0007669"/>
    <property type="project" value="UniProtKB-KW"/>
</dbReference>
<reference evidence="6" key="1">
    <citation type="submission" date="2021-01" db="UniProtKB">
        <authorList>
            <consortium name="EnsemblMetazoa"/>
        </authorList>
    </citation>
    <scope>IDENTIFICATION</scope>
</reference>
<dbReference type="SUPFAM" id="SSF52540">
    <property type="entry name" value="P-loop containing nucleoside triphosphate hydrolases"/>
    <property type="match status" value="1"/>
</dbReference>
<keyword evidence="7" id="KW-1185">Reference proteome</keyword>
<proteinExistence type="inferred from homology"/>
<dbReference type="PRINTS" id="PR00819">
    <property type="entry name" value="CBXCFQXSUPER"/>
</dbReference>
<keyword evidence="2" id="KW-0547">Nucleotide-binding</keyword>
<evidence type="ECO:0000256" key="1">
    <source>
        <dbReference type="ARBA" id="ARBA00010378"/>
    </source>
</evidence>
<dbReference type="InterPro" id="IPR003959">
    <property type="entry name" value="ATPase_AAA_core"/>
</dbReference>
<evidence type="ECO:0000259" key="5">
    <source>
        <dbReference type="SMART" id="SM00382"/>
    </source>
</evidence>
<dbReference type="InterPro" id="IPR050773">
    <property type="entry name" value="CbxX/CfxQ_RuBisCO_ESX"/>
</dbReference>
<feature type="region of interest" description="Disordered" evidence="4">
    <location>
        <begin position="602"/>
        <end position="624"/>
    </location>
</feature>
<dbReference type="GO" id="GO:0016887">
    <property type="term" value="F:ATP hydrolysis activity"/>
    <property type="evidence" value="ECO:0007669"/>
    <property type="project" value="InterPro"/>
</dbReference>
<feature type="domain" description="AAA+ ATPase" evidence="5">
    <location>
        <begin position="678"/>
        <end position="822"/>
    </location>
</feature>